<dbReference type="Pfam" id="PF10111">
    <property type="entry name" value="Glyco_tranf_2_2"/>
    <property type="match status" value="1"/>
</dbReference>
<organism evidence="2 3">
    <name type="scientific">Parendozoicomonas callyspongiae</name>
    <dbReference type="NCBI Taxonomy" id="2942213"/>
    <lineage>
        <taxon>Bacteria</taxon>
        <taxon>Pseudomonadati</taxon>
        <taxon>Pseudomonadota</taxon>
        <taxon>Gammaproteobacteria</taxon>
        <taxon>Oceanospirillales</taxon>
        <taxon>Endozoicomonadaceae</taxon>
        <taxon>Parendozoicomonas</taxon>
    </lineage>
</organism>
<evidence type="ECO:0000259" key="1">
    <source>
        <dbReference type="Pfam" id="PF10111"/>
    </source>
</evidence>
<accession>A0ABT0PHA3</accession>
<dbReference type="InterPro" id="IPR019290">
    <property type="entry name" value="GlycosylTrfase-like_prok"/>
</dbReference>
<evidence type="ECO:0000313" key="3">
    <source>
        <dbReference type="Proteomes" id="UP001203338"/>
    </source>
</evidence>
<feature type="domain" description="Glycosyltransferase 2-like prokaryotic type" evidence="1">
    <location>
        <begin position="17"/>
        <end position="279"/>
    </location>
</feature>
<dbReference type="Gene3D" id="3.90.550.10">
    <property type="entry name" value="Spore Coat Polysaccharide Biosynthesis Protein SpsA, Chain A"/>
    <property type="match status" value="1"/>
</dbReference>
<name>A0ABT0PHA3_9GAMM</name>
<comment type="caution">
    <text evidence="2">The sequence shown here is derived from an EMBL/GenBank/DDBJ whole genome shotgun (WGS) entry which is preliminary data.</text>
</comment>
<reference evidence="2 3" key="1">
    <citation type="submission" date="2022-05" db="EMBL/GenBank/DDBJ databases">
        <authorList>
            <person name="Park J.-S."/>
        </authorList>
    </citation>
    <scope>NUCLEOTIDE SEQUENCE [LARGE SCALE GENOMIC DNA]</scope>
    <source>
        <strain evidence="2 3">2012CJ34-2</strain>
    </source>
</reference>
<sequence length="374" mass="43119">MNPKFGLFMDGKGVKLSVIIPFKERGNSSIERLYWAVNCFFDFSKIEIIIFDVGANSIGYQLNFGFRRSIKYYHHPVDGTFSPGLIRNFAAKKATGDFLFFFDADLVALPGFIKMVKARALELKFIGETAFDMFPCLYLSKKATRAAYQHGFATQNDYLRSFLQGDLATIEGISVSGSCLLVNRTWFNLIGGFCEEYIGHGCEDFDLIHRLSAYYQITQLPEDYIENIKTPFPAEYQGFRKYFCYYSLPHLFEGDFLLHQWHHRPLSKTYHKRYSINAKILADRMSSPLPDITIPGTGQVSKAFSLKGEITDYNDWLMRLLQKHSLSRNDCIGLFEYKGGTSPNQRSIFRKARKLLINPKGFFKDIKFFKSRVQ</sequence>
<protein>
    <submittedName>
        <fullName evidence="2">Glycosyltransferase</fullName>
        <ecNumber evidence="2">2.4.-.-</ecNumber>
    </submittedName>
</protein>
<dbReference type="CDD" id="cd00761">
    <property type="entry name" value="Glyco_tranf_GTA_type"/>
    <property type="match status" value="1"/>
</dbReference>
<keyword evidence="3" id="KW-1185">Reference proteome</keyword>
<evidence type="ECO:0000313" key="2">
    <source>
        <dbReference type="EMBL" id="MCL6270769.1"/>
    </source>
</evidence>
<dbReference type="GO" id="GO:0016757">
    <property type="term" value="F:glycosyltransferase activity"/>
    <property type="evidence" value="ECO:0007669"/>
    <property type="project" value="UniProtKB-KW"/>
</dbReference>
<keyword evidence="2" id="KW-0328">Glycosyltransferase</keyword>
<dbReference type="SUPFAM" id="SSF53448">
    <property type="entry name" value="Nucleotide-diphospho-sugar transferases"/>
    <property type="match status" value="1"/>
</dbReference>
<dbReference type="RefSeq" id="WP_249700055.1">
    <property type="nucleotide sequence ID" value="NZ_JAMFLX010000016.1"/>
</dbReference>
<dbReference type="EMBL" id="JAMFLX010000016">
    <property type="protein sequence ID" value="MCL6270769.1"/>
    <property type="molecule type" value="Genomic_DNA"/>
</dbReference>
<dbReference type="EC" id="2.4.-.-" evidence="2"/>
<dbReference type="InterPro" id="IPR029044">
    <property type="entry name" value="Nucleotide-diphossugar_trans"/>
</dbReference>
<proteinExistence type="predicted"/>
<dbReference type="Proteomes" id="UP001203338">
    <property type="component" value="Unassembled WGS sequence"/>
</dbReference>
<gene>
    <name evidence="2" type="ORF">M3P05_12625</name>
</gene>
<keyword evidence="2" id="KW-0808">Transferase</keyword>